<keyword evidence="1" id="KW-1185">Reference proteome</keyword>
<protein>
    <submittedName>
        <fullName evidence="2">Uncharacterized protein</fullName>
    </submittedName>
</protein>
<organism evidence="1 2">
    <name type="scientific">Setaria digitata</name>
    <dbReference type="NCBI Taxonomy" id="48799"/>
    <lineage>
        <taxon>Eukaryota</taxon>
        <taxon>Metazoa</taxon>
        <taxon>Ecdysozoa</taxon>
        <taxon>Nematoda</taxon>
        <taxon>Chromadorea</taxon>
        <taxon>Rhabditida</taxon>
        <taxon>Spirurina</taxon>
        <taxon>Spiruromorpha</taxon>
        <taxon>Filarioidea</taxon>
        <taxon>Setariidae</taxon>
        <taxon>Setaria</taxon>
    </lineage>
</organism>
<proteinExistence type="predicted"/>
<evidence type="ECO:0000313" key="2">
    <source>
        <dbReference type="WBParaSite" id="sdigi.contig92.g4126.t1"/>
    </source>
</evidence>
<sequence>MVAGPISGAALKPFFVLNQHITRPVAVIVFFLLTGAVNTESANVKLEIVWELISSKAILIDKILKLWRMESYVDL</sequence>
<accession>A0A915Q6I0</accession>
<dbReference type="WBParaSite" id="sdigi.contig92.g4126.t1">
    <property type="protein sequence ID" value="sdigi.contig92.g4126.t1"/>
    <property type="gene ID" value="sdigi.contig92.g4126"/>
</dbReference>
<evidence type="ECO:0000313" key="1">
    <source>
        <dbReference type="Proteomes" id="UP000887581"/>
    </source>
</evidence>
<reference evidence="2" key="1">
    <citation type="submission" date="2022-11" db="UniProtKB">
        <authorList>
            <consortium name="WormBaseParasite"/>
        </authorList>
    </citation>
    <scope>IDENTIFICATION</scope>
</reference>
<dbReference type="AlphaFoldDB" id="A0A915Q6I0"/>
<name>A0A915Q6I0_9BILA</name>
<dbReference type="Proteomes" id="UP000887581">
    <property type="component" value="Unplaced"/>
</dbReference>